<accession>A0AAN9IDH4</accession>
<dbReference type="AlphaFoldDB" id="A0AAN9IDH4"/>
<dbReference type="InterPro" id="IPR018936">
    <property type="entry name" value="PI3/4_kinase_CS"/>
</dbReference>
<dbReference type="PROSITE" id="PS00915">
    <property type="entry name" value="PI3_4_KINASE_1"/>
    <property type="match status" value="1"/>
</dbReference>
<dbReference type="PANTHER" id="PTHR10048:SF22">
    <property type="entry name" value="PHOSPHATIDYLINOSITOL 4-KINASE BETA"/>
    <property type="match status" value="1"/>
</dbReference>
<name>A0AAN9IDH4_CROPI</name>
<dbReference type="EMBL" id="JAYWIO010000003">
    <property type="protein sequence ID" value="KAK7274239.1"/>
    <property type="molecule type" value="Genomic_DNA"/>
</dbReference>
<reference evidence="1 2" key="1">
    <citation type="submission" date="2024-01" db="EMBL/GenBank/DDBJ databases">
        <title>The genomes of 5 underutilized Papilionoideae crops provide insights into root nodulation and disease resistanc.</title>
        <authorList>
            <person name="Yuan L."/>
        </authorList>
    </citation>
    <scope>NUCLEOTIDE SEQUENCE [LARGE SCALE GENOMIC DNA]</scope>
    <source>
        <strain evidence="1">ZHUSHIDOU_FW_LH</strain>
        <tissue evidence="1">Leaf</tissue>
    </source>
</reference>
<gene>
    <name evidence="1" type="ORF">RIF29_15320</name>
</gene>
<organism evidence="1 2">
    <name type="scientific">Crotalaria pallida</name>
    <name type="common">Smooth rattlebox</name>
    <name type="synonym">Crotalaria striata</name>
    <dbReference type="NCBI Taxonomy" id="3830"/>
    <lineage>
        <taxon>Eukaryota</taxon>
        <taxon>Viridiplantae</taxon>
        <taxon>Streptophyta</taxon>
        <taxon>Embryophyta</taxon>
        <taxon>Tracheophyta</taxon>
        <taxon>Spermatophyta</taxon>
        <taxon>Magnoliopsida</taxon>
        <taxon>eudicotyledons</taxon>
        <taxon>Gunneridae</taxon>
        <taxon>Pentapetalae</taxon>
        <taxon>rosids</taxon>
        <taxon>fabids</taxon>
        <taxon>Fabales</taxon>
        <taxon>Fabaceae</taxon>
        <taxon>Papilionoideae</taxon>
        <taxon>50 kb inversion clade</taxon>
        <taxon>genistoids sensu lato</taxon>
        <taxon>core genistoids</taxon>
        <taxon>Crotalarieae</taxon>
        <taxon>Crotalaria</taxon>
    </lineage>
</organism>
<dbReference type="InterPro" id="IPR015433">
    <property type="entry name" value="PI3/4_kinase"/>
</dbReference>
<keyword evidence="2" id="KW-1185">Reference proteome</keyword>
<dbReference type="SUPFAM" id="SSF56112">
    <property type="entry name" value="Protein kinase-like (PK-like)"/>
    <property type="match status" value="1"/>
</dbReference>
<protein>
    <submittedName>
        <fullName evidence="1">Uncharacterized protein</fullName>
    </submittedName>
</protein>
<dbReference type="GO" id="GO:0016020">
    <property type="term" value="C:membrane"/>
    <property type="evidence" value="ECO:0007669"/>
    <property type="project" value="TreeGrafter"/>
</dbReference>
<dbReference type="Gene3D" id="3.30.1010.10">
    <property type="entry name" value="Phosphatidylinositol 3-kinase Catalytic Subunit, Chain A, domain 4"/>
    <property type="match status" value="1"/>
</dbReference>
<dbReference type="GO" id="GO:0048015">
    <property type="term" value="P:phosphatidylinositol-mediated signaling"/>
    <property type="evidence" value="ECO:0007669"/>
    <property type="project" value="TreeGrafter"/>
</dbReference>
<comment type="caution">
    <text evidence="1">The sequence shown here is derived from an EMBL/GenBank/DDBJ whole genome shotgun (WGS) entry which is preliminary data.</text>
</comment>
<proteinExistence type="predicted"/>
<evidence type="ECO:0000313" key="1">
    <source>
        <dbReference type="EMBL" id="KAK7274239.1"/>
    </source>
</evidence>
<dbReference type="PANTHER" id="PTHR10048">
    <property type="entry name" value="PHOSPHATIDYLINOSITOL KINASE"/>
    <property type="match status" value="1"/>
</dbReference>
<sequence length="173" mass="19067">MDSAVCQSFYGKYGYIILGGQALKVELGVESLPFPLLISQLWELGWEFQLSHRRVPSTVAIEEVMAAAAKGEAPPGLPLKGADQDSSDAQPRVIVKSGDDCRQEHLIVQLISHFYDIFQEAALIETISDTASLHAIKSRYPDISSLREFLNAKYEENSPSFKLAQVPLGIGHH</sequence>
<dbReference type="GO" id="GO:0046854">
    <property type="term" value="P:phosphatidylinositol phosphate biosynthetic process"/>
    <property type="evidence" value="ECO:0007669"/>
    <property type="project" value="InterPro"/>
</dbReference>
<dbReference type="Proteomes" id="UP001372338">
    <property type="component" value="Unassembled WGS sequence"/>
</dbReference>
<dbReference type="GO" id="GO:0005737">
    <property type="term" value="C:cytoplasm"/>
    <property type="evidence" value="ECO:0007669"/>
    <property type="project" value="TreeGrafter"/>
</dbReference>
<dbReference type="InterPro" id="IPR011009">
    <property type="entry name" value="Kinase-like_dom_sf"/>
</dbReference>
<dbReference type="GO" id="GO:0004430">
    <property type="term" value="F:1-phosphatidylinositol 4-kinase activity"/>
    <property type="evidence" value="ECO:0007669"/>
    <property type="project" value="TreeGrafter"/>
</dbReference>
<evidence type="ECO:0000313" key="2">
    <source>
        <dbReference type="Proteomes" id="UP001372338"/>
    </source>
</evidence>